<dbReference type="GO" id="GO:0005634">
    <property type="term" value="C:nucleus"/>
    <property type="evidence" value="ECO:0007669"/>
    <property type="project" value="InterPro"/>
</dbReference>
<feature type="binding site" evidence="2">
    <location>
        <position position="13"/>
    </location>
    <ligand>
        <name>Zn(2+)</name>
        <dbReference type="ChEBI" id="CHEBI:29105"/>
    </ligand>
</feature>
<feature type="domain" description="C2H2-type" evidence="4">
    <location>
        <begin position="269"/>
        <end position="292"/>
    </location>
</feature>
<dbReference type="EMBL" id="GFDL01014801">
    <property type="protein sequence ID" value="JAV20244.1"/>
    <property type="molecule type" value="Transcribed_RNA"/>
</dbReference>
<dbReference type="PROSITE" id="PS51915">
    <property type="entry name" value="ZAD"/>
    <property type="match status" value="1"/>
</dbReference>
<keyword evidence="1" id="KW-0863">Zinc-finger</keyword>
<dbReference type="SMART" id="SM00355">
    <property type="entry name" value="ZnF_C2H2"/>
    <property type="match status" value="3"/>
</dbReference>
<dbReference type="InterPro" id="IPR012934">
    <property type="entry name" value="Znf_AD"/>
</dbReference>
<feature type="binding site" evidence="2">
    <location>
        <position position="87"/>
    </location>
    <ligand>
        <name>Zn(2+)</name>
        <dbReference type="ChEBI" id="CHEBI:29105"/>
    </ligand>
</feature>
<feature type="binding site" evidence="2">
    <location>
        <position position="16"/>
    </location>
    <ligand>
        <name>Zn(2+)</name>
        <dbReference type="ChEBI" id="CHEBI:29105"/>
    </ligand>
</feature>
<feature type="domain" description="ZAD" evidence="5">
    <location>
        <begin position="11"/>
        <end position="111"/>
    </location>
</feature>
<reference evidence="6" key="1">
    <citation type="submission" date="2017-01" db="EMBL/GenBank/DDBJ databases">
        <title>A deep insight into the sialotranscriptome of adult male and female Cluex tarsalis mosquitoes.</title>
        <authorList>
            <person name="Ribeiro J.M."/>
            <person name="Moreira F."/>
            <person name="Bernard K.A."/>
            <person name="Calvo E."/>
        </authorList>
    </citation>
    <scope>NUCLEOTIDE SEQUENCE</scope>
    <source>
        <strain evidence="6">Kern County</strain>
        <tissue evidence="6">Salivary glands</tissue>
    </source>
</reference>
<keyword evidence="2" id="KW-0862">Zinc</keyword>
<dbReference type="GO" id="GO:0008270">
    <property type="term" value="F:zinc ion binding"/>
    <property type="evidence" value="ECO:0007669"/>
    <property type="project" value="UniProtKB-UniRule"/>
</dbReference>
<dbReference type="PROSITE" id="PS00028">
    <property type="entry name" value="ZINC_FINGER_C2H2_1"/>
    <property type="match status" value="2"/>
</dbReference>
<sequence length="379" mass="41915">MEIQTIVFEAWMCRICLGQGSYHIFEDHLLPPPTSEETSTAIKVPQGRRRSCSANSVSIVDALNYFCEFKISPSEIVNEPTMLCEGCCAALLQAYQFRIKLNEAECLLRSRDGLDGEDADDATSTKTGLTLQLEEIEPFLDDPSQVPEDALPPVKPPKIHHAKPRFQLTNQVSNILRHVAASSGSEKRKDLDEPSLDSSTPKKIQRRNEDSGHLDKTLIVPNYIFANELDGDGQPEKTILLVEPTTVSPSNLTPPEPPEVEPGDPSVAAYCKHCPKAFSSPQHLLAHTKSTHLCQHCLKHLPTAADRNRHVREEHKSFRCGLCSTFQTAYAANLRTHLRRTHSVALPAHVSILQQHCSVPARPEEVPVGIGEGLPEGNK</sequence>
<feature type="binding site" evidence="2">
    <location>
        <position position="84"/>
    </location>
    <ligand>
        <name>Zn(2+)</name>
        <dbReference type="ChEBI" id="CHEBI:29105"/>
    </ligand>
</feature>
<evidence type="ECO:0000259" key="4">
    <source>
        <dbReference type="PROSITE" id="PS50157"/>
    </source>
</evidence>
<proteinExistence type="predicted"/>
<dbReference type="InterPro" id="IPR013087">
    <property type="entry name" value="Znf_C2H2_type"/>
</dbReference>
<accession>A0A1Q3EY64</accession>
<evidence type="ECO:0000256" key="3">
    <source>
        <dbReference type="SAM" id="MobiDB-lite"/>
    </source>
</evidence>
<name>A0A1Q3EY64_CULTA</name>
<dbReference type="SMART" id="SM00868">
    <property type="entry name" value="zf-AD"/>
    <property type="match status" value="1"/>
</dbReference>
<protein>
    <submittedName>
        <fullName evidence="6">Uncharacterized protein</fullName>
    </submittedName>
</protein>
<evidence type="ECO:0000256" key="2">
    <source>
        <dbReference type="PROSITE-ProRule" id="PRU01263"/>
    </source>
</evidence>
<organism evidence="6">
    <name type="scientific">Culex tarsalis</name>
    <name type="common">Encephalitis mosquito</name>
    <dbReference type="NCBI Taxonomy" id="7177"/>
    <lineage>
        <taxon>Eukaryota</taxon>
        <taxon>Metazoa</taxon>
        <taxon>Ecdysozoa</taxon>
        <taxon>Arthropoda</taxon>
        <taxon>Hexapoda</taxon>
        <taxon>Insecta</taxon>
        <taxon>Pterygota</taxon>
        <taxon>Neoptera</taxon>
        <taxon>Endopterygota</taxon>
        <taxon>Diptera</taxon>
        <taxon>Nematocera</taxon>
        <taxon>Culicoidea</taxon>
        <taxon>Culicidae</taxon>
        <taxon>Culicinae</taxon>
        <taxon>Culicini</taxon>
        <taxon>Culex</taxon>
        <taxon>Culex</taxon>
    </lineage>
</organism>
<feature type="region of interest" description="Disordered" evidence="3">
    <location>
        <begin position="180"/>
        <end position="213"/>
    </location>
</feature>
<evidence type="ECO:0000313" key="6">
    <source>
        <dbReference type="EMBL" id="JAV20244.1"/>
    </source>
</evidence>
<dbReference type="PROSITE" id="PS50157">
    <property type="entry name" value="ZINC_FINGER_C2H2_2"/>
    <property type="match status" value="1"/>
</dbReference>
<keyword evidence="2" id="KW-0479">Metal-binding</keyword>
<dbReference type="AlphaFoldDB" id="A0A1Q3EY64"/>
<evidence type="ECO:0000256" key="1">
    <source>
        <dbReference type="PROSITE-ProRule" id="PRU00042"/>
    </source>
</evidence>
<evidence type="ECO:0000259" key="5">
    <source>
        <dbReference type="PROSITE" id="PS51915"/>
    </source>
</evidence>